<name>W1IZB0_9GAMM</name>
<sequence length="90" mass="10216">MQTLAEHDLHFAIKQTKEPTEAARLHFTIAKNTGTTETNINVIHEAYFSSMVKEAREVSVFFDLNLNILNTIFKMAGIFFISCGVRSTTY</sequence>
<gene>
    <name evidence="1" type="ORF">XSR1_200059</name>
</gene>
<proteinExistence type="predicted"/>
<dbReference type="AlphaFoldDB" id="W1IZB0"/>
<keyword evidence="2" id="KW-1185">Reference proteome</keyword>
<organism evidence="1 2">
    <name type="scientific">Xenorhabdus szentirmaii DSM 16338</name>
    <dbReference type="NCBI Taxonomy" id="1427518"/>
    <lineage>
        <taxon>Bacteria</taxon>
        <taxon>Pseudomonadati</taxon>
        <taxon>Pseudomonadota</taxon>
        <taxon>Gammaproteobacteria</taxon>
        <taxon>Enterobacterales</taxon>
        <taxon>Morganellaceae</taxon>
        <taxon>Xenorhabdus</taxon>
    </lineage>
</organism>
<comment type="caution">
    <text evidence="1">The sequence shown here is derived from an EMBL/GenBank/DDBJ whole genome shotgun (WGS) entry which is preliminary data.</text>
</comment>
<evidence type="ECO:0000313" key="2">
    <source>
        <dbReference type="Proteomes" id="UP000019202"/>
    </source>
</evidence>
<reference evidence="1" key="1">
    <citation type="submission" date="2013-11" db="EMBL/GenBank/DDBJ databases">
        <title>Draft genome sequence and annotation of the entomopathogenic bacteria, Xenorhabdus cabanillasi strain JM26 and Xenorhabdus szentirmai strain DSM 16338.</title>
        <authorList>
            <person name="Gualtieri M."/>
            <person name="Ogier J.C."/>
            <person name="Pages S."/>
            <person name="Givaudan A."/>
            <person name="Gaudriault S."/>
        </authorList>
    </citation>
    <scope>NUCLEOTIDE SEQUENCE [LARGE SCALE GENOMIC DNA]</scope>
    <source>
        <strain evidence="1">DSM 16338</strain>
    </source>
</reference>
<evidence type="ECO:0000313" key="1">
    <source>
        <dbReference type="EMBL" id="CDL82540.1"/>
    </source>
</evidence>
<protein>
    <submittedName>
        <fullName evidence="1">Uncharacterized protein</fullName>
    </submittedName>
</protein>
<accession>W1IZB0</accession>
<dbReference type="Proteomes" id="UP000019202">
    <property type="component" value="Unassembled WGS sequence"/>
</dbReference>
<dbReference type="EMBL" id="CBXF010000078">
    <property type="protein sequence ID" value="CDL82540.1"/>
    <property type="molecule type" value="Genomic_DNA"/>
</dbReference>